<keyword evidence="3" id="KW-0812">Transmembrane</keyword>
<evidence type="ECO:0000256" key="1">
    <source>
        <dbReference type="ARBA" id="ARBA00035112"/>
    </source>
</evidence>
<dbReference type="Proteomes" id="UP000319160">
    <property type="component" value="Unassembled WGS sequence"/>
</dbReference>
<comment type="caution">
    <text evidence="4">The sequence shown here is derived from an EMBL/GenBank/DDBJ whole genome shotgun (WGS) entry which is preliminary data.</text>
</comment>
<reference evidence="5" key="1">
    <citation type="submission" date="2019-06" db="EMBL/GenBank/DDBJ databases">
        <title>Draft genome sequence of the griseofulvin-producing fungus Xylaria cubensis strain G536.</title>
        <authorList>
            <person name="Mead M.E."/>
            <person name="Raja H.A."/>
            <person name="Steenwyk J.L."/>
            <person name="Knowles S.L."/>
            <person name="Oberlies N.H."/>
            <person name="Rokas A."/>
        </authorList>
    </citation>
    <scope>NUCLEOTIDE SEQUENCE [LARGE SCALE GENOMIC DNA]</scope>
    <source>
        <strain evidence="5">G536</strain>
    </source>
</reference>
<gene>
    <name evidence="4" type="ORF">FHL15_010976</name>
</gene>
<dbReference type="EMBL" id="VFLP01000099">
    <property type="protein sequence ID" value="TRX88130.1"/>
    <property type="molecule type" value="Genomic_DNA"/>
</dbReference>
<feature type="transmembrane region" description="Helical" evidence="3">
    <location>
        <begin position="67"/>
        <end position="89"/>
    </location>
</feature>
<name>A0A553HJK1_9PEZI</name>
<dbReference type="OrthoDB" id="3687641at2759"/>
<evidence type="ECO:0008006" key="6">
    <source>
        <dbReference type="Google" id="ProtNLM"/>
    </source>
</evidence>
<dbReference type="AlphaFoldDB" id="A0A553HJK1"/>
<protein>
    <recommendedName>
        <fullName evidence="6">Tat pathway signal sequence</fullName>
    </recommendedName>
</protein>
<proteinExistence type="inferred from homology"/>
<feature type="region of interest" description="Disordered" evidence="2">
    <location>
        <begin position="23"/>
        <end position="47"/>
    </location>
</feature>
<dbReference type="InterPro" id="IPR021765">
    <property type="entry name" value="UstYa-like"/>
</dbReference>
<dbReference type="PANTHER" id="PTHR33365">
    <property type="entry name" value="YALI0B05434P"/>
    <property type="match status" value="1"/>
</dbReference>
<dbReference type="STRING" id="2512241.A0A553HJK1"/>
<keyword evidence="5" id="KW-1185">Reference proteome</keyword>
<evidence type="ECO:0000313" key="5">
    <source>
        <dbReference type="Proteomes" id="UP000319160"/>
    </source>
</evidence>
<accession>A0A553HJK1</accession>
<sequence length="307" mass="35559">MVSSLRTWKDWIKRPQSYSALTWPTPEKVQRHSDDDTSKSESSESGLLEDDLQFAGRYSPRRLSYPAIILAGTAVSLIAIVAFFAGKAWQPDLDRTCMRHTSTYSTAMDEVSNKLHDTKFNGTLGLNSEFSGHWGDPNDEMDSHWYKWGFVKMASFTPEEWKKMGKDMEGTARFTEEYGGGYMGFLEVNHQMHCLNVIRQAYHWDYYAKPENSRWAEWMLDRPITVKVHINHCFEMLRQLIMCNADMGVISHHWVKDIQDPYADFNQVHKCRDLDSVEKWINEHEARPPPETGYPMPADAVVWPSPP</sequence>
<feature type="compositionally biased region" description="Basic and acidic residues" evidence="2">
    <location>
        <begin position="28"/>
        <end position="42"/>
    </location>
</feature>
<comment type="similarity">
    <text evidence="1">Belongs to the ustYa family.</text>
</comment>
<evidence type="ECO:0000256" key="2">
    <source>
        <dbReference type="SAM" id="MobiDB-lite"/>
    </source>
</evidence>
<dbReference type="Pfam" id="PF11807">
    <property type="entry name" value="UstYa"/>
    <property type="match status" value="1"/>
</dbReference>
<dbReference type="PANTHER" id="PTHR33365:SF13">
    <property type="entry name" value="TAT PATHWAY SIGNAL SEQUENCE"/>
    <property type="match status" value="1"/>
</dbReference>
<keyword evidence="3" id="KW-0472">Membrane</keyword>
<organism evidence="4 5">
    <name type="scientific">Xylaria flabelliformis</name>
    <dbReference type="NCBI Taxonomy" id="2512241"/>
    <lineage>
        <taxon>Eukaryota</taxon>
        <taxon>Fungi</taxon>
        <taxon>Dikarya</taxon>
        <taxon>Ascomycota</taxon>
        <taxon>Pezizomycotina</taxon>
        <taxon>Sordariomycetes</taxon>
        <taxon>Xylariomycetidae</taxon>
        <taxon>Xylariales</taxon>
        <taxon>Xylariaceae</taxon>
        <taxon>Xylaria</taxon>
    </lineage>
</organism>
<evidence type="ECO:0000256" key="3">
    <source>
        <dbReference type="SAM" id="Phobius"/>
    </source>
</evidence>
<evidence type="ECO:0000313" key="4">
    <source>
        <dbReference type="EMBL" id="TRX88130.1"/>
    </source>
</evidence>
<keyword evidence="3" id="KW-1133">Transmembrane helix</keyword>
<dbReference type="GO" id="GO:0043386">
    <property type="term" value="P:mycotoxin biosynthetic process"/>
    <property type="evidence" value="ECO:0007669"/>
    <property type="project" value="InterPro"/>
</dbReference>